<dbReference type="InterPro" id="IPR000719">
    <property type="entry name" value="Prot_kinase_dom"/>
</dbReference>
<dbReference type="GO" id="GO:0005524">
    <property type="term" value="F:ATP binding"/>
    <property type="evidence" value="ECO:0007669"/>
    <property type="project" value="InterPro"/>
</dbReference>
<organism evidence="2 3">
    <name type="scientific">Chlamydomonas reinhardtii</name>
    <name type="common">Chlamydomonas smithii</name>
    <dbReference type="NCBI Taxonomy" id="3055"/>
    <lineage>
        <taxon>Eukaryota</taxon>
        <taxon>Viridiplantae</taxon>
        <taxon>Chlorophyta</taxon>
        <taxon>core chlorophytes</taxon>
        <taxon>Chlorophyceae</taxon>
        <taxon>CS clade</taxon>
        <taxon>Chlamydomonadales</taxon>
        <taxon>Chlamydomonadaceae</taxon>
        <taxon>Chlamydomonas</taxon>
    </lineage>
</organism>
<protein>
    <recommendedName>
        <fullName evidence="1">Protein kinase domain-containing protein</fullName>
    </recommendedName>
</protein>
<dbReference type="InterPro" id="IPR011009">
    <property type="entry name" value="Kinase-like_dom_sf"/>
</dbReference>
<reference evidence="2 3" key="1">
    <citation type="journal article" date="2007" name="Science">
        <title>The Chlamydomonas genome reveals the evolution of key animal and plant functions.</title>
        <authorList>
            <person name="Merchant S.S."/>
            <person name="Prochnik S.E."/>
            <person name="Vallon O."/>
            <person name="Harris E.H."/>
            <person name="Karpowicz S.J."/>
            <person name="Witman G.B."/>
            <person name="Terry A."/>
            <person name="Salamov A."/>
            <person name="Fritz-Laylin L.K."/>
            <person name="Marechal-Drouard L."/>
            <person name="Marshall W.F."/>
            <person name="Qu L.H."/>
            <person name="Nelson D.R."/>
            <person name="Sanderfoot A.A."/>
            <person name="Spalding M.H."/>
            <person name="Kapitonov V.V."/>
            <person name="Ren Q."/>
            <person name="Ferris P."/>
            <person name="Lindquist E."/>
            <person name="Shapiro H."/>
            <person name="Lucas S.M."/>
            <person name="Grimwood J."/>
            <person name="Schmutz J."/>
            <person name="Cardol P."/>
            <person name="Cerutti H."/>
            <person name="Chanfreau G."/>
            <person name="Chen C.L."/>
            <person name="Cognat V."/>
            <person name="Croft M.T."/>
            <person name="Dent R."/>
            <person name="Dutcher S."/>
            <person name="Fernandez E."/>
            <person name="Fukuzawa H."/>
            <person name="Gonzalez-Ballester D."/>
            <person name="Gonzalez-Halphen D."/>
            <person name="Hallmann A."/>
            <person name="Hanikenne M."/>
            <person name="Hippler M."/>
            <person name="Inwood W."/>
            <person name="Jabbari K."/>
            <person name="Kalanon M."/>
            <person name="Kuras R."/>
            <person name="Lefebvre P.A."/>
            <person name="Lemaire S.D."/>
            <person name="Lobanov A.V."/>
            <person name="Lohr M."/>
            <person name="Manuell A."/>
            <person name="Meier I."/>
            <person name="Mets L."/>
            <person name="Mittag M."/>
            <person name="Mittelmeier T."/>
            <person name="Moroney J.V."/>
            <person name="Moseley J."/>
            <person name="Napoli C."/>
            <person name="Nedelcu A.M."/>
            <person name="Niyogi K."/>
            <person name="Novoselov S.V."/>
            <person name="Paulsen I.T."/>
            <person name="Pazour G."/>
            <person name="Purton S."/>
            <person name="Ral J.P."/>
            <person name="Riano-Pachon D.M."/>
            <person name="Riekhof W."/>
            <person name="Rymarquis L."/>
            <person name="Schroda M."/>
            <person name="Stern D."/>
            <person name="Umen J."/>
            <person name="Willows R."/>
            <person name="Wilson N."/>
            <person name="Zimmer S.L."/>
            <person name="Allmer J."/>
            <person name="Balk J."/>
            <person name="Bisova K."/>
            <person name="Chen C.J."/>
            <person name="Elias M."/>
            <person name="Gendler K."/>
            <person name="Hauser C."/>
            <person name="Lamb M.R."/>
            <person name="Ledford H."/>
            <person name="Long J.C."/>
            <person name="Minagawa J."/>
            <person name="Page M.D."/>
            <person name="Pan J."/>
            <person name="Pootakham W."/>
            <person name="Roje S."/>
            <person name="Rose A."/>
            <person name="Stahlberg E."/>
            <person name="Terauchi A.M."/>
            <person name="Yang P."/>
            <person name="Ball S."/>
            <person name="Bowler C."/>
            <person name="Dieckmann C.L."/>
            <person name="Gladyshev V.N."/>
            <person name="Green P."/>
            <person name="Jorgensen R."/>
            <person name="Mayfield S."/>
            <person name="Mueller-Roeber B."/>
            <person name="Rajamani S."/>
            <person name="Sayre R.T."/>
            <person name="Brokstein P."/>
            <person name="Dubchak I."/>
            <person name="Goodstein D."/>
            <person name="Hornick L."/>
            <person name="Huang Y.W."/>
            <person name="Jhaveri J."/>
            <person name="Luo Y."/>
            <person name="Martinez D."/>
            <person name="Ngau W.C."/>
            <person name="Otillar B."/>
            <person name="Poliakov A."/>
            <person name="Porter A."/>
            <person name="Szajkowski L."/>
            <person name="Werner G."/>
            <person name="Zhou K."/>
            <person name="Grigoriev I.V."/>
            <person name="Rokhsar D.S."/>
            <person name="Grossman A.R."/>
        </authorList>
    </citation>
    <scope>NUCLEOTIDE SEQUENCE [LARGE SCALE GENOMIC DNA]</scope>
    <source>
        <strain evidence="3">CC-503</strain>
    </source>
</reference>
<name>A0A2K3DLF4_CHLRE</name>
<sequence>MSAQELTFAEVARIRNLAPSTEWAIKAVNAFSKASTAEQTEVRIAKPATARELLEELISRQPAGRGGGAGSAATGVITTVIQGGPDTSMEYIRRVLVKPYPLGVTTNNVGGGGVPMSAPAAAAAAAVKAATAVKAAACSGLLAEPLDAKLPVLGALVQGALLGDSRLGEYVTVETGDGLAAWAHKLRLTTTAALSGMHLFISDKLGGSKTMTTVKMALLVDATLSLALENLGLYTSMDRAAADESYGAAEQQLRPDFLLWVGNALLFKGEEHASDMQSAIAGLWAKMATPWIPALLPDASMPCMFAYAAAGNSVKFFAITSSGGGGSVRMTTISEHLDIGTPFGRIQVVHHILKILQVLVAYAPHVPSILMPLGGVRKEVGPLGNVLRSVTLFPEFVRKSVDLSQQDGSTMDYQGLADMYRALGGVRCPNLVRLHCRGGSSGGGSGGGIHLQPDGKTVVLYLEPVGLPLQRAPPSEADLRRAVRDVLAGVAALHAAGFVHRDIKWQNVIRLPAAAAFTTAASQQPADTYVLIDLEHAAPADFPLDCGQPPPYQLPTWPAAHLLDPATGRYTRQSDLCMLAAALMSYLPFSLSDSGCDLRQRLVTRQLLSAEAALQHEWLLQE</sequence>
<dbReference type="Gramene" id="PNW81350">
    <property type="protein sequence ID" value="PNW81350"/>
    <property type="gene ID" value="CHLRE_07g352250v5"/>
</dbReference>
<evidence type="ECO:0000313" key="2">
    <source>
        <dbReference type="EMBL" id="PNW81350.1"/>
    </source>
</evidence>
<dbReference type="InParanoid" id="A0A2K3DLF4"/>
<dbReference type="GO" id="GO:0004672">
    <property type="term" value="F:protein kinase activity"/>
    <property type="evidence" value="ECO:0007669"/>
    <property type="project" value="InterPro"/>
</dbReference>
<dbReference type="AlphaFoldDB" id="A0A2K3DLF4"/>
<dbReference type="SMART" id="SM00220">
    <property type="entry name" value="S_TKc"/>
    <property type="match status" value="1"/>
</dbReference>
<dbReference type="ExpressionAtlas" id="A0A2K3DLF4">
    <property type="expression patterns" value="baseline"/>
</dbReference>
<feature type="domain" description="Protein kinase" evidence="1">
    <location>
        <begin position="314"/>
        <end position="622"/>
    </location>
</feature>
<dbReference type="KEGG" id="cre:CHLRE_07g352250v5"/>
<dbReference type="Gene3D" id="1.10.510.10">
    <property type="entry name" value="Transferase(Phosphotransferase) domain 1"/>
    <property type="match status" value="1"/>
</dbReference>
<dbReference type="EMBL" id="CM008968">
    <property type="protein sequence ID" value="PNW81350.1"/>
    <property type="molecule type" value="Genomic_DNA"/>
</dbReference>
<dbReference type="PROSITE" id="PS50011">
    <property type="entry name" value="PROTEIN_KINASE_DOM"/>
    <property type="match status" value="1"/>
</dbReference>
<dbReference type="Proteomes" id="UP000006906">
    <property type="component" value="Chromosome 7"/>
</dbReference>
<accession>A0A2K3DLF4</accession>
<evidence type="ECO:0000313" key="3">
    <source>
        <dbReference type="Proteomes" id="UP000006906"/>
    </source>
</evidence>
<gene>
    <name evidence="2" type="ORF">CHLRE_07g352250v5</name>
</gene>
<proteinExistence type="predicted"/>
<dbReference type="GeneID" id="66054213"/>
<evidence type="ECO:0000259" key="1">
    <source>
        <dbReference type="PROSITE" id="PS50011"/>
    </source>
</evidence>
<dbReference type="SUPFAM" id="SSF56112">
    <property type="entry name" value="Protein kinase-like (PK-like)"/>
    <property type="match status" value="1"/>
</dbReference>
<dbReference type="RefSeq" id="XP_042923152.1">
    <property type="nucleotide sequence ID" value="XM_043064583.1"/>
</dbReference>
<keyword evidence="3" id="KW-1185">Reference proteome</keyword>